<reference evidence="5 6" key="2">
    <citation type="submission" date="2019-07" db="EMBL/GenBank/DDBJ databases">
        <authorList>
            <person name="Huang Y."/>
        </authorList>
    </citation>
    <scope>NUCLEOTIDE SEQUENCE [LARGE SCALE GENOMIC DNA]</scope>
    <source>
        <strain evidence="5 6">HY188</strain>
    </source>
</reference>
<accession>A0A516X769</accession>
<gene>
    <name evidence="5" type="ORF">FO059_01110</name>
</gene>
<feature type="domain" description="HTH araC/xylS-type" evidence="4">
    <location>
        <begin position="218"/>
        <end position="319"/>
    </location>
</feature>
<evidence type="ECO:0000259" key="4">
    <source>
        <dbReference type="PROSITE" id="PS01124"/>
    </source>
</evidence>
<dbReference type="Gene3D" id="1.10.10.60">
    <property type="entry name" value="Homeodomain-like"/>
    <property type="match status" value="1"/>
</dbReference>
<dbReference type="Proteomes" id="UP000317344">
    <property type="component" value="Chromosome"/>
</dbReference>
<dbReference type="AlphaFoldDB" id="A0A516X769"/>
<dbReference type="GO" id="GO:0003700">
    <property type="term" value="F:DNA-binding transcription factor activity"/>
    <property type="evidence" value="ECO:0007669"/>
    <property type="project" value="InterPro"/>
</dbReference>
<dbReference type="InterPro" id="IPR050204">
    <property type="entry name" value="AraC_XylS_family_regulators"/>
</dbReference>
<evidence type="ECO:0000256" key="1">
    <source>
        <dbReference type="ARBA" id="ARBA00023015"/>
    </source>
</evidence>
<dbReference type="RefSeq" id="WP_143910318.1">
    <property type="nucleotide sequence ID" value="NZ_JAJNRS010000015.1"/>
</dbReference>
<dbReference type="SUPFAM" id="SSF46689">
    <property type="entry name" value="Homeodomain-like"/>
    <property type="match status" value="1"/>
</dbReference>
<dbReference type="PROSITE" id="PS00041">
    <property type="entry name" value="HTH_ARAC_FAMILY_1"/>
    <property type="match status" value="1"/>
</dbReference>
<evidence type="ECO:0000256" key="3">
    <source>
        <dbReference type="ARBA" id="ARBA00023163"/>
    </source>
</evidence>
<dbReference type="Pfam" id="PF14525">
    <property type="entry name" value="AraC_binding_2"/>
    <property type="match status" value="1"/>
</dbReference>
<evidence type="ECO:0000313" key="5">
    <source>
        <dbReference type="EMBL" id="QDQ98914.1"/>
    </source>
</evidence>
<dbReference type="OrthoDB" id="5464689at2"/>
<dbReference type="InterPro" id="IPR018062">
    <property type="entry name" value="HTH_AraC-typ_CS"/>
</dbReference>
<sequence length="319" mass="34748">MASAILTRHRLLATTDVDEARERVAGEFCPHVLTPTRRDATLDMLYNSVQFGGDLKLNYLRYGAEVRINPGTFDDFYLVQIPLAGAARVRVGDHVVASDTDHASVGSPSEPVDMVWSADCEQLLVYLRSDAVAALSPDGAEPVFQPMLYLQAPAVRSWLRMVRLAVDEADTGGNILGSQHTATHFARTLISGLLDAQASSAPDDADTPDRIAGSRAVRVALGLMADDAARPWRLQELAAAAGVSARSLQDAFRRELGVPPMQELRRIRLDRVRRELQAGTPSSTSVTDTAARWGLFHLGRFAQHYRSTYGELPSQTLAG</sequence>
<protein>
    <submittedName>
        <fullName evidence="5">AraC family transcriptional regulator</fullName>
    </submittedName>
</protein>
<evidence type="ECO:0000313" key="6">
    <source>
        <dbReference type="Proteomes" id="UP000317344"/>
    </source>
</evidence>
<dbReference type="PANTHER" id="PTHR46796:SF12">
    <property type="entry name" value="HTH-TYPE DNA-BINDING TRANSCRIPTIONAL ACTIVATOR EUTR"/>
    <property type="match status" value="1"/>
</dbReference>
<proteinExistence type="predicted"/>
<dbReference type="GO" id="GO:0043565">
    <property type="term" value="F:sequence-specific DNA binding"/>
    <property type="evidence" value="ECO:0007669"/>
    <property type="project" value="InterPro"/>
</dbReference>
<keyword evidence="1" id="KW-0805">Transcription regulation</keyword>
<evidence type="ECO:0000256" key="2">
    <source>
        <dbReference type="ARBA" id="ARBA00023125"/>
    </source>
</evidence>
<dbReference type="KEGG" id="toy:FO059_01110"/>
<name>A0A516X769_9ACTN</name>
<reference evidence="5 6" key="1">
    <citation type="submission" date="2019-07" db="EMBL/GenBank/DDBJ databases">
        <title>Tomitella cavernea sp. nov., an actinomycete isolated from soil.</title>
        <authorList>
            <person name="Cheng J."/>
        </authorList>
    </citation>
    <scope>NUCLEOTIDE SEQUENCE [LARGE SCALE GENOMIC DNA]</scope>
    <source>
        <strain evidence="5 6">HY188</strain>
    </source>
</reference>
<dbReference type="SMART" id="SM00342">
    <property type="entry name" value="HTH_ARAC"/>
    <property type="match status" value="1"/>
</dbReference>
<keyword evidence="3" id="KW-0804">Transcription</keyword>
<dbReference type="InterPro" id="IPR018060">
    <property type="entry name" value="HTH_AraC"/>
</dbReference>
<keyword evidence="6" id="KW-1185">Reference proteome</keyword>
<dbReference type="InterPro" id="IPR009057">
    <property type="entry name" value="Homeodomain-like_sf"/>
</dbReference>
<dbReference type="EMBL" id="CP041765">
    <property type="protein sequence ID" value="QDQ98914.1"/>
    <property type="molecule type" value="Genomic_DNA"/>
</dbReference>
<dbReference type="Pfam" id="PF12833">
    <property type="entry name" value="HTH_18"/>
    <property type="match status" value="1"/>
</dbReference>
<organism evidence="5 6">
    <name type="scientific">Tomitella fengzijianii</name>
    <dbReference type="NCBI Taxonomy" id="2597660"/>
    <lineage>
        <taxon>Bacteria</taxon>
        <taxon>Bacillati</taxon>
        <taxon>Actinomycetota</taxon>
        <taxon>Actinomycetes</taxon>
        <taxon>Mycobacteriales</taxon>
        <taxon>Tomitella</taxon>
    </lineage>
</organism>
<dbReference type="PROSITE" id="PS01124">
    <property type="entry name" value="HTH_ARAC_FAMILY_2"/>
    <property type="match status" value="1"/>
</dbReference>
<dbReference type="InterPro" id="IPR035418">
    <property type="entry name" value="AraC-bd_2"/>
</dbReference>
<keyword evidence="2" id="KW-0238">DNA-binding</keyword>
<dbReference type="PANTHER" id="PTHR46796">
    <property type="entry name" value="HTH-TYPE TRANSCRIPTIONAL ACTIVATOR RHAS-RELATED"/>
    <property type="match status" value="1"/>
</dbReference>